<evidence type="ECO:0000259" key="1">
    <source>
        <dbReference type="Pfam" id="PF07228"/>
    </source>
</evidence>
<dbReference type="InterPro" id="IPR039248">
    <property type="entry name" value="Ptase_RsbX"/>
</dbReference>
<dbReference type="PANTHER" id="PTHR35801">
    <property type="entry name" value="PHOSPHOSERINE PHOSPHATASE RSBX"/>
    <property type="match status" value="1"/>
</dbReference>
<evidence type="ECO:0000313" key="3">
    <source>
        <dbReference type="Proteomes" id="UP001053296"/>
    </source>
</evidence>
<proteinExistence type="predicted"/>
<dbReference type="InterPro" id="IPR001932">
    <property type="entry name" value="PPM-type_phosphatase-like_dom"/>
</dbReference>
<dbReference type="Gene3D" id="3.60.40.10">
    <property type="entry name" value="PPM-type phosphatase domain"/>
    <property type="match status" value="1"/>
</dbReference>
<accession>A0ABM7P234</accession>
<protein>
    <recommendedName>
        <fullName evidence="1">PPM-type phosphatase domain-containing protein</fullName>
    </recommendedName>
</protein>
<dbReference type="Pfam" id="PF07228">
    <property type="entry name" value="SpoIIE"/>
    <property type="match status" value="1"/>
</dbReference>
<dbReference type="Proteomes" id="UP001053296">
    <property type="component" value="Chromosome"/>
</dbReference>
<organism evidence="2 3">
    <name type="scientific">Pseudodesulfovibrio sediminis</name>
    <dbReference type="NCBI Taxonomy" id="2810563"/>
    <lineage>
        <taxon>Bacteria</taxon>
        <taxon>Pseudomonadati</taxon>
        <taxon>Thermodesulfobacteriota</taxon>
        <taxon>Desulfovibrionia</taxon>
        <taxon>Desulfovibrionales</taxon>
        <taxon>Desulfovibrionaceae</taxon>
    </lineage>
</organism>
<dbReference type="EMBL" id="AP024485">
    <property type="protein sequence ID" value="BCS86854.1"/>
    <property type="molecule type" value="Genomic_DNA"/>
</dbReference>
<feature type="domain" description="PPM-type phosphatase" evidence="1">
    <location>
        <begin position="3"/>
        <end position="110"/>
    </location>
</feature>
<reference evidence="2" key="1">
    <citation type="journal article" date="2022" name="Arch. Microbiol.">
        <title>Pseudodesulfovibrio sediminis sp. nov., a mesophilic and neutrophilic sulfate-reducing bacterium isolated from sediment of a brackish lake.</title>
        <authorList>
            <person name="Takahashi A."/>
            <person name="Kojima H."/>
            <person name="Watanabe M."/>
            <person name="Fukui M."/>
        </authorList>
    </citation>
    <scope>NUCLEOTIDE SEQUENCE</scope>
    <source>
        <strain evidence="2">SF6</strain>
    </source>
</reference>
<evidence type="ECO:0000313" key="2">
    <source>
        <dbReference type="EMBL" id="BCS86854.1"/>
    </source>
</evidence>
<dbReference type="InterPro" id="IPR036457">
    <property type="entry name" value="PPM-type-like_dom_sf"/>
</dbReference>
<gene>
    <name evidence="2" type="ORF">PSDVSF_00960</name>
</gene>
<dbReference type="PANTHER" id="PTHR35801:SF1">
    <property type="entry name" value="PHOSPHOSERINE PHOSPHATASE RSBX"/>
    <property type="match status" value="1"/>
</dbReference>
<keyword evidence="3" id="KW-1185">Reference proteome</keyword>
<sequence>MAAIGCIDLKTGTLSFAGVGNITTRIFAAEYNRVLSKDGIIGYMMNRPSEQIIKLCRRDVVMLYSDGIKEHFEQHDCPGLLTGTAEEIAQRVMDTFAKGDDDSSCLIVRLIK</sequence>
<name>A0ABM7P234_9BACT</name>
<dbReference type="SUPFAM" id="SSF81606">
    <property type="entry name" value="PP2C-like"/>
    <property type="match status" value="1"/>
</dbReference>